<dbReference type="OrthoDB" id="3245657at2759"/>
<accession>A0A0D7B168</accession>
<evidence type="ECO:0000256" key="3">
    <source>
        <dbReference type="SAM" id="SignalP"/>
    </source>
</evidence>
<keyword evidence="2" id="KW-1133">Transmembrane helix</keyword>
<dbReference type="AlphaFoldDB" id="A0A0D7B168"/>
<feature type="transmembrane region" description="Helical" evidence="2">
    <location>
        <begin position="214"/>
        <end position="235"/>
    </location>
</feature>
<reference evidence="4 5" key="1">
    <citation type="journal article" date="2015" name="Fungal Genet. Biol.">
        <title>Evolution of novel wood decay mechanisms in Agaricales revealed by the genome sequences of Fistulina hepatica and Cylindrobasidium torrendii.</title>
        <authorList>
            <person name="Floudas D."/>
            <person name="Held B.W."/>
            <person name="Riley R."/>
            <person name="Nagy L.G."/>
            <person name="Koehler G."/>
            <person name="Ransdell A.S."/>
            <person name="Younus H."/>
            <person name="Chow J."/>
            <person name="Chiniquy J."/>
            <person name="Lipzen A."/>
            <person name="Tritt A."/>
            <person name="Sun H."/>
            <person name="Haridas S."/>
            <person name="LaButti K."/>
            <person name="Ohm R.A."/>
            <person name="Kues U."/>
            <person name="Blanchette R.A."/>
            <person name="Grigoriev I.V."/>
            <person name="Minto R.E."/>
            <person name="Hibbett D.S."/>
        </authorList>
    </citation>
    <scope>NUCLEOTIDE SEQUENCE [LARGE SCALE GENOMIC DNA]</scope>
    <source>
        <strain evidence="4 5">FP15055 ss-10</strain>
    </source>
</reference>
<feature type="region of interest" description="Disordered" evidence="1">
    <location>
        <begin position="341"/>
        <end position="381"/>
    </location>
</feature>
<feature type="region of interest" description="Disordered" evidence="1">
    <location>
        <begin position="244"/>
        <end position="265"/>
    </location>
</feature>
<evidence type="ECO:0000256" key="1">
    <source>
        <dbReference type="SAM" id="MobiDB-lite"/>
    </source>
</evidence>
<feature type="chain" id="PRO_5002316537" evidence="3">
    <location>
        <begin position="21"/>
        <end position="381"/>
    </location>
</feature>
<feature type="compositionally biased region" description="Basic residues" evidence="1">
    <location>
        <begin position="371"/>
        <end position="381"/>
    </location>
</feature>
<keyword evidence="2" id="KW-0812">Transmembrane</keyword>
<gene>
    <name evidence="4" type="ORF">CYLTODRAFT_494058</name>
</gene>
<evidence type="ECO:0000256" key="2">
    <source>
        <dbReference type="SAM" id="Phobius"/>
    </source>
</evidence>
<name>A0A0D7B168_9AGAR</name>
<keyword evidence="2" id="KW-0472">Membrane</keyword>
<proteinExistence type="predicted"/>
<protein>
    <submittedName>
        <fullName evidence="4">Uncharacterized protein</fullName>
    </submittedName>
</protein>
<evidence type="ECO:0000313" key="5">
    <source>
        <dbReference type="Proteomes" id="UP000054007"/>
    </source>
</evidence>
<feature type="signal peptide" evidence="3">
    <location>
        <begin position="1"/>
        <end position="20"/>
    </location>
</feature>
<sequence length="381" mass="42054">MKGWATVVALLSFLHLHAVARLVSAPTVDDNDGRITYAPGKGAWVSGQTNCERCRAKNLDPLKTYGRTWHEGKSKGERTTARVSFDFEGVGVYVRGIRLNSSHPVLGRSNLAFFIDGYQIATDHRPPPLSTNETYSYTYNETLFAYEGMPNSTNEPHSLEIRVQHDGTDDSFFLLDSIVYTRYVDDDSTSVGEPFPSSTPSSSSSSKRSTAPQIAGGVVGAVAGVGLVGFVTLIFRRRRSNGTILPDSVPLAPGQRPRRGSSFSFNPDLFVRARDRVRQLSMSSSRGRPPPPQHPHTAVPMHHVNERLLSIHNWRLQIHQESPHQPGFVPPADMPALSSYYETSTVHQPHPRPESMNPPPVPPGSPTTPRPARKKFTVMNN</sequence>
<dbReference type="EMBL" id="KN880710">
    <property type="protein sequence ID" value="KIY63246.1"/>
    <property type="molecule type" value="Genomic_DNA"/>
</dbReference>
<feature type="compositionally biased region" description="Low complexity" evidence="1">
    <location>
        <begin position="196"/>
        <end position="210"/>
    </location>
</feature>
<keyword evidence="5" id="KW-1185">Reference proteome</keyword>
<keyword evidence="3" id="KW-0732">Signal</keyword>
<evidence type="ECO:0000313" key="4">
    <source>
        <dbReference type="EMBL" id="KIY63246.1"/>
    </source>
</evidence>
<feature type="compositionally biased region" description="Pro residues" evidence="1">
    <location>
        <begin position="356"/>
        <end position="369"/>
    </location>
</feature>
<dbReference type="Proteomes" id="UP000054007">
    <property type="component" value="Unassembled WGS sequence"/>
</dbReference>
<dbReference type="STRING" id="1314674.A0A0D7B168"/>
<organism evidence="4 5">
    <name type="scientific">Cylindrobasidium torrendii FP15055 ss-10</name>
    <dbReference type="NCBI Taxonomy" id="1314674"/>
    <lineage>
        <taxon>Eukaryota</taxon>
        <taxon>Fungi</taxon>
        <taxon>Dikarya</taxon>
        <taxon>Basidiomycota</taxon>
        <taxon>Agaricomycotina</taxon>
        <taxon>Agaricomycetes</taxon>
        <taxon>Agaricomycetidae</taxon>
        <taxon>Agaricales</taxon>
        <taxon>Marasmiineae</taxon>
        <taxon>Physalacriaceae</taxon>
        <taxon>Cylindrobasidium</taxon>
    </lineage>
</organism>
<feature type="region of interest" description="Disordered" evidence="1">
    <location>
        <begin position="188"/>
        <end position="211"/>
    </location>
</feature>